<accession>A0AC34Q2F9</accession>
<protein>
    <submittedName>
        <fullName evidence="2">Jumping translocation breakpoint protein</fullName>
    </submittedName>
</protein>
<dbReference type="Proteomes" id="UP000887576">
    <property type="component" value="Unplaced"/>
</dbReference>
<evidence type="ECO:0000313" key="2">
    <source>
        <dbReference type="WBParaSite" id="JU765_v2.g1221.t1"/>
    </source>
</evidence>
<name>A0AC34Q2F9_9BILA</name>
<evidence type="ECO:0000313" key="1">
    <source>
        <dbReference type="Proteomes" id="UP000887576"/>
    </source>
</evidence>
<sequence>MLILIGLLLAASLLVLLFEEYVEENEYDTSRIIDRISILNHGNKKQKDKNEAEKQSTPTSCQDPSALKLVNSCIPCSEFELKAMKTTYCRQTGFYDKFTCSLTNEAVYKPCYSNVTPTKTKFGVFTLAMLVSSAGFSTFVFWRRSIVERKAYSRLQNFIG</sequence>
<dbReference type="WBParaSite" id="JU765_v2.g1221.t1">
    <property type="protein sequence ID" value="JU765_v2.g1221.t1"/>
    <property type="gene ID" value="JU765_v2.g1221"/>
</dbReference>
<reference evidence="2" key="1">
    <citation type="submission" date="2022-11" db="UniProtKB">
        <authorList>
            <consortium name="WormBaseParasite"/>
        </authorList>
    </citation>
    <scope>IDENTIFICATION</scope>
</reference>
<organism evidence="1 2">
    <name type="scientific">Panagrolaimus sp. JU765</name>
    <dbReference type="NCBI Taxonomy" id="591449"/>
    <lineage>
        <taxon>Eukaryota</taxon>
        <taxon>Metazoa</taxon>
        <taxon>Ecdysozoa</taxon>
        <taxon>Nematoda</taxon>
        <taxon>Chromadorea</taxon>
        <taxon>Rhabditida</taxon>
        <taxon>Tylenchina</taxon>
        <taxon>Panagrolaimomorpha</taxon>
        <taxon>Panagrolaimoidea</taxon>
        <taxon>Panagrolaimidae</taxon>
        <taxon>Panagrolaimus</taxon>
    </lineage>
</organism>
<proteinExistence type="predicted"/>